<evidence type="ECO:0000256" key="3">
    <source>
        <dbReference type="PIRSR" id="PIRSR600997-1"/>
    </source>
</evidence>
<feature type="active site" description="Charge relay system" evidence="3">
    <location>
        <position position="437"/>
    </location>
</feature>
<dbReference type="SUPFAM" id="SSF53474">
    <property type="entry name" value="alpha/beta-Hydrolases"/>
    <property type="match status" value="1"/>
</dbReference>
<sequence>MSRVTEQWPLPVGNVDGMTTEANIRQVVDRPVVATSYGPVRGADDGRVTTWKGIRYAAAPVGDLRWRAPVAPEPSTEVMDATEFGPVSPQPRSPIPMGLGTRADEDCLFLNVWAPSNVDAAHSAPKPVMVWVHGGAYIFGSGSQPLYDGTVLADGSDVVVVTINYRLGALGFIDLSSAGFDSNIALRDVLAALRWVQDNIAGFGGDPDRVTLFGESAGAGIVTTLLAAPQAAGLFSRAIAQSSPATSIYDKSRAGAVAQLLLDRLGMTAAEAHRAPVQALVDASMEVFDHVPTATPGRLAFAPTVDGELVPDYPVTLARAGKTHPVPLLIGTNKDEAALFRFMRSPLMPIAPKAIRTMFNEIADDQPGLQLPTAEQIGMAYPARRARTRSLGVASDMGFRMPTVWFAEGHGATAPVYLYRFDWATPVFKAIRLGAAHATELIYVWGNLLSGSRDVTFKLGGLKTGEAVSERMRTRWTTFAATGDPNVPVGQPQWAPYRSDDRATLVIDRDDRVVDDLDRQIRLAWGDEVLSFR</sequence>
<dbReference type="PROSITE" id="PS00941">
    <property type="entry name" value="CARBOXYLESTERASE_B_2"/>
    <property type="match status" value="1"/>
</dbReference>
<organism evidence="6">
    <name type="scientific">uncultured Mycobacterium sp</name>
    <dbReference type="NCBI Taxonomy" id="171292"/>
    <lineage>
        <taxon>Bacteria</taxon>
        <taxon>Bacillati</taxon>
        <taxon>Actinomycetota</taxon>
        <taxon>Actinomycetes</taxon>
        <taxon>Mycobacteriales</taxon>
        <taxon>Mycobacteriaceae</taxon>
        <taxon>Mycobacterium</taxon>
        <taxon>environmental samples</taxon>
    </lineage>
</organism>
<dbReference type="InterPro" id="IPR029058">
    <property type="entry name" value="AB_hydrolase_fold"/>
</dbReference>
<keyword evidence="2 4" id="KW-0378">Hydrolase</keyword>
<evidence type="ECO:0000259" key="5">
    <source>
        <dbReference type="Pfam" id="PF00135"/>
    </source>
</evidence>
<dbReference type="PROSITE" id="PS00122">
    <property type="entry name" value="CARBOXYLESTERASE_B_1"/>
    <property type="match status" value="1"/>
</dbReference>
<dbReference type="InterPro" id="IPR019819">
    <property type="entry name" value="Carboxylesterase_B_CS"/>
</dbReference>
<dbReference type="InterPro" id="IPR000997">
    <property type="entry name" value="Cholinesterase"/>
</dbReference>
<dbReference type="PANTHER" id="PTHR11559">
    <property type="entry name" value="CARBOXYLESTERASE"/>
    <property type="match status" value="1"/>
</dbReference>
<dbReference type="Pfam" id="PF00135">
    <property type="entry name" value="COesterase"/>
    <property type="match status" value="1"/>
</dbReference>
<dbReference type="Gene3D" id="3.40.50.1820">
    <property type="entry name" value="alpha/beta hydrolase"/>
    <property type="match status" value="1"/>
</dbReference>
<gene>
    <name evidence="6" type="ORF">MHPYR_160078</name>
</gene>
<proteinExistence type="inferred from homology"/>
<protein>
    <recommendedName>
        <fullName evidence="4">Carboxylic ester hydrolase</fullName>
        <ecNumber evidence="4">3.1.1.-</ecNumber>
    </recommendedName>
</protein>
<comment type="similarity">
    <text evidence="1 4">Belongs to the type-B carboxylesterase/lipase family.</text>
</comment>
<dbReference type="AlphaFoldDB" id="A0A1Y5P3M5"/>
<evidence type="ECO:0000256" key="2">
    <source>
        <dbReference type="ARBA" id="ARBA00022801"/>
    </source>
</evidence>
<accession>A0A1Y5P3M5</accession>
<dbReference type="InterPro" id="IPR050309">
    <property type="entry name" value="Type-B_Carboxylest/Lipase"/>
</dbReference>
<feature type="domain" description="Carboxylesterase type B" evidence="5">
    <location>
        <begin position="30"/>
        <end position="512"/>
    </location>
</feature>
<dbReference type="ESTHER" id="9myco-a0a1y5p3m5">
    <property type="family name" value="Carb_B_Bacteria"/>
</dbReference>
<evidence type="ECO:0000256" key="4">
    <source>
        <dbReference type="RuleBase" id="RU361235"/>
    </source>
</evidence>
<dbReference type="InterPro" id="IPR019826">
    <property type="entry name" value="Carboxylesterase_B_AS"/>
</dbReference>
<reference evidence="6" key="1">
    <citation type="submission" date="2016-03" db="EMBL/GenBank/DDBJ databases">
        <authorList>
            <person name="Ploux O."/>
        </authorList>
    </citation>
    <scope>NUCLEOTIDE SEQUENCE</scope>
    <source>
        <strain evidence="6">UC10</strain>
    </source>
</reference>
<name>A0A1Y5P3M5_9MYCO</name>
<dbReference type="PRINTS" id="PR00878">
    <property type="entry name" value="CHOLNESTRASE"/>
</dbReference>
<feature type="active site" description="Charge relay system" evidence="3">
    <location>
        <position position="336"/>
    </location>
</feature>
<evidence type="ECO:0000256" key="1">
    <source>
        <dbReference type="ARBA" id="ARBA00005964"/>
    </source>
</evidence>
<dbReference type="InterPro" id="IPR002018">
    <property type="entry name" value="CarbesteraseB"/>
</dbReference>
<dbReference type="EMBL" id="FLQS01000008">
    <property type="protein sequence ID" value="SBS73263.1"/>
    <property type="molecule type" value="Genomic_DNA"/>
</dbReference>
<dbReference type="EC" id="3.1.1.-" evidence="4"/>
<evidence type="ECO:0000313" key="6">
    <source>
        <dbReference type="EMBL" id="SBS73263.1"/>
    </source>
</evidence>
<feature type="active site" description="Acyl-ester intermediate" evidence="3">
    <location>
        <position position="216"/>
    </location>
</feature>
<dbReference type="GO" id="GO:0004104">
    <property type="term" value="F:cholinesterase activity"/>
    <property type="evidence" value="ECO:0007669"/>
    <property type="project" value="InterPro"/>
</dbReference>